<evidence type="ECO:0000313" key="6">
    <source>
        <dbReference type="Proteomes" id="UP000724874"/>
    </source>
</evidence>
<dbReference type="OrthoDB" id="2304312at2759"/>
<dbReference type="Pfam" id="PF20147">
    <property type="entry name" value="Crinkler"/>
    <property type="match status" value="1"/>
</dbReference>
<protein>
    <recommendedName>
        <fullName evidence="4">Crinkler effector protein N-terminal domain-containing protein</fullName>
    </recommendedName>
</protein>
<keyword evidence="3" id="KW-0964">Secreted</keyword>
<evidence type="ECO:0000256" key="1">
    <source>
        <dbReference type="ARBA" id="ARBA00004340"/>
    </source>
</evidence>
<evidence type="ECO:0000256" key="3">
    <source>
        <dbReference type="ARBA" id="ARBA00022525"/>
    </source>
</evidence>
<reference evidence="5" key="1">
    <citation type="submission" date="2020-11" db="EMBL/GenBank/DDBJ databases">
        <authorList>
            <consortium name="DOE Joint Genome Institute"/>
            <person name="Ahrendt S."/>
            <person name="Riley R."/>
            <person name="Andreopoulos W."/>
            <person name="LaButti K."/>
            <person name="Pangilinan J."/>
            <person name="Ruiz-duenas F.J."/>
            <person name="Barrasa J.M."/>
            <person name="Sanchez-Garcia M."/>
            <person name="Camarero S."/>
            <person name="Miyauchi S."/>
            <person name="Serrano A."/>
            <person name="Linde D."/>
            <person name="Babiker R."/>
            <person name="Drula E."/>
            <person name="Ayuso-Fernandez I."/>
            <person name="Pacheco R."/>
            <person name="Padilla G."/>
            <person name="Ferreira P."/>
            <person name="Barriuso J."/>
            <person name="Kellner H."/>
            <person name="Castanera R."/>
            <person name="Alfaro M."/>
            <person name="Ramirez L."/>
            <person name="Pisabarro A.G."/>
            <person name="Kuo A."/>
            <person name="Tritt A."/>
            <person name="Lipzen A."/>
            <person name="He G."/>
            <person name="Yan M."/>
            <person name="Ng V."/>
            <person name="Cullen D."/>
            <person name="Martin F."/>
            <person name="Rosso M.-N."/>
            <person name="Henrissat B."/>
            <person name="Hibbett D."/>
            <person name="Martinez A.T."/>
            <person name="Grigoriev I.V."/>
        </authorList>
    </citation>
    <scope>NUCLEOTIDE SEQUENCE</scope>
    <source>
        <strain evidence="5">AH 44721</strain>
    </source>
</reference>
<gene>
    <name evidence="5" type="ORF">CPB84DRAFT_1791975</name>
</gene>
<comment type="subcellular location">
    <subcellularLocation>
        <location evidence="1">Host cell</location>
    </subcellularLocation>
    <subcellularLocation>
        <location evidence="2">Secreted</location>
    </subcellularLocation>
</comment>
<dbReference type="EMBL" id="JADNYJ010000133">
    <property type="protein sequence ID" value="KAF8881305.1"/>
    <property type="molecule type" value="Genomic_DNA"/>
</dbReference>
<name>A0A9P5NEE6_GYMJU</name>
<evidence type="ECO:0000256" key="2">
    <source>
        <dbReference type="ARBA" id="ARBA00004613"/>
    </source>
</evidence>
<evidence type="ECO:0000259" key="4">
    <source>
        <dbReference type="Pfam" id="PF20147"/>
    </source>
</evidence>
<proteinExistence type="predicted"/>
<dbReference type="GO" id="GO:0005576">
    <property type="term" value="C:extracellular region"/>
    <property type="evidence" value="ECO:0007669"/>
    <property type="project" value="UniProtKB-SubCell"/>
</dbReference>
<dbReference type="AlphaFoldDB" id="A0A9P5NEE6"/>
<organism evidence="5 6">
    <name type="scientific">Gymnopilus junonius</name>
    <name type="common">Spectacular rustgill mushroom</name>
    <name type="synonym">Gymnopilus spectabilis subsp. junonius</name>
    <dbReference type="NCBI Taxonomy" id="109634"/>
    <lineage>
        <taxon>Eukaryota</taxon>
        <taxon>Fungi</taxon>
        <taxon>Dikarya</taxon>
        <taxon>Basidiomycota</taxon>
        <taxon>Agaricomycotina</taxon>
        <taxon>Agaricomycetes</taxon>
        <taxon>Agaricomycetidae</taxon>
        <taxon>Agaricales</taxon>
        <taxon>Agaricineae</taxon>
        <taxon>Hymenogastraceae</taxon>
        <taxon>Gymnopilus</taxon>
    </lineage>
</organism>
<feature type="non-terminal residue" evidence="5">
    <location>
        <position position="74"/>
    </location>
</feature>
<comment type="caution">
    <text evidence="5">The sequence shown here is derived from an EMBL/GenBank/DDBJ whole genome shotgun (WGS) entry which is preliminary data.</text>
</comment>
<dbReference type="InterPro" id="IPR045379">
    <property type="entry name" value="Crinkler_N"/>
</dbReference>
<evidence type="ECO:0000313" key="5">
    <source>
        <dbReference type="EMBL" id="KAF8881305.1"/>
    </source>
</evidence>
<dbReference type="Proteomes" id="UP000724874">
    <property type="component" value="Unassembled WGS sequence"/>
</dbReference>
<keyword evidence="6" id="KW-1185">Reference proteome</keyword>
<sequence length="74" mass="8249">MPNGRKLRLLCLLFPSSDPSKHTFLTELDESDIDNKLVAELKDTIKVKKAPGPQLNSIRASNLILWKCDIPFGG</sequence>
<dbReference type="GO" id="GO:0043657">
    <property type="term" value="C:host cell"/>
    <property type="evidence" value="ECO:0007669"/>
    <property type="project" value="UniProtKB-SubCell"/>
</dbReference>
<feature type="domain" description="Crinkler effector protein N-terminal" evidence="4">
    <location>
        <begin position="7"/>
        <end position="71"/>
    </location>
</feature>
<accession>A0A9P5NEE6</accession>